<dbReference type="InterPro" id="IPR030400">
    <property type="entry name" value="Sedolisin_dom"/>
</dbReference>
<feature type="active site" description="Charge relay system" evidence="1">
    <location>
        <position position="302"/>
    </location>
</feature>
<dbReference type="GO" id="GO:0004252">
    <property type="term" value="F:serine-type endopeptidase activity"/>
    <property type="evidence" value="ECO:0007669"/>
    <property type="project" value="UniProtKB-UniRule"/>
</dbReference>
<name>A0A3S2XHK2_9HYPH</name>
<evidence type="ECO:0000256" key="1">
    <source>
        <dbReference type="PROSITE-ProRule" id="PRU01032"/>
    </source>
</evidence>
<comment type="caution">
    <text evidence="4">The sequence shown here is derived from an EMBL/GenBank/DDBJ whole genome shotgun (WGS) entry which is preliminary data.</text>
</comment>
<dbReference type="AlphaFoldDB" id="A0A3S2XHK2"/>
<dbReference type="InterPro" id="IPR018511">
    <property type="entry name" value="Hemolysin-typ_Ca-bd_CS"/>
</dbReference>
<feature type="binding site" evidence="1">
    <location>
        <position position="659"/>
    </location>
    <ligand>
        <name>Ca(2+)</name>
        <dbReference type="ChEBI" id="CHEBI:29108"/>
    </ligand>
</feature>
<evidence type="ECO:0000313" key="5">
    <source>
        <dbReference type="Proteomes" id="UP000286997"/>
    </source>
</evidence>
<reference evidence="4 5" key="1">
    <citation type="submission" date="2019-01" db="EMBL/GenBank/DDBJ databases">
        <authorList>
            <person name="Chen W.-M."/>
        </authorList>
    </citation>
    <scope>NUCLEOTIDE SEQUENCE [LARGE SCALE GENOMIC DNA]</scope>
    <source>
        <strain evidence="4 5">TER-1</strain>
    </source>
</reference>
<dbReference type="RefSeq" id="WP_127732918.1">
    <property type="nucleotide sequence ID" value="NZ_SACP01000025.1"/>
</dbReference>
<accession>A0A3S2XHK2</accession>
<feature type="domain" description="Peptidase S53" evidence="3">
    <location>
        <begin position="223"/>
        <end position="679"/>
    </location>
</feature>
<feature type="binding site" evidence="1">
    <location>
        <position position="622"/>
    </location>
    <ligand>
        <name>Ca(2+)</name>
        <dbReference type="ChEBI" id="CHEBI:29108"/>
    </ligand>
</feature>
<keyword evidence="1" id="KW-0106">Calcium</keyword>
<dbReference type="GO" id="GO:0005509">
    <property type="term" value="F:calcium ion binding"/>
    <property type="evidence" value="ECO:0007669"/>
    <property type="project" value="InterPro"/>
</dbReference>
<gene>
    <name evidence="4" type="ORF">EOE48_21405</name>
</gene>
<dbReference type="InterPro" id="IPR050819">
    <property type="entry name" value="Tripeptidyl-peptidase_I"/>
</dbReference>
<feature type="binding site" evidence="1">
    <location>
        <position position="623"/>
    </location>
    <ligand>
        <name>Ca(2+)</name>
        <dbReference type="ChEBI" id="CHEBI:29108"/>
    </ligand>
</feature>
<feature type="binding site" evidence="1">
    <location>
        <position position="657"/>
    </location>
    <ligand>
        <name>Ca(2+)</name>
        <dbReference type="ChEBI" id="CHEBI:29108"/>
    </ligand>
</feature>
<keyword evidence="1" id="KW-0645">Protease</keyword>
<dbReference type="InterPro" id="IPR011049">
    <property type="entry name" value="Serralysin-like_metalloprot_C"/>
</dbReference>
<dbReference type="PROSITE" id="PS00330">
    <property type="entry name" value="HEMOLYSIN_CALCIUM"/>
    <property type="match status" value="1"/>
</dbReference>
<feature type="compositionally biased region" description="Low complexity" evidence="2">
    <location>
        <begin position="1091"/>
        <end position="1101"/>
    </location>
</feature>
<dbReference type="PROSITE" id="PS51695">
    <property type="entry name" value="SEDOLISIN"/>
    <property type="match status" value="1"/>
</dbReference>
<keyword evidence="1" id="KW-0378">Hydrolase</keyword>
<feature type="active site" description="Charge relay system" evidence="1">
    <location>
        <position position="577"/>
    </location>
</feature>
<dbReference type="OrthoDB" id="8229716at2"/>
<dbReference type="SUPFAM" id="SSF51120">
    <property type="entry name" value="beta-Roll"/>
    <property type="match status" value="2"/>
</dbReference>
<dbReference type="PRINTS" id="PR00313">
    <property type="entry name" value="CABNDNGRPT"/>
</dbReference>
<dbReference type="PANTHER" id="PTHR14218:SF15">
    <property type="entry name" value="TRIPEPTIDYL-PEPTIDASE 1"/>
    <property type="match status" value="1"/>
</dbReference>
<dbReference type="Proteomes" id="UP000286997">
    <property type="component" value="Unassembled WGS sequence"/>
</dbReference>
<dbReference type="PANTHER" id="PTHR14218">
    <property type="entry name" value="PROTEASE S8 TRIPEPTIDYL PEPTIDASE I CLN2"/>
    <property type="match status" value="1"/>
</dbReference>
<dbReference type="Gene3D" id="3.40.50.200">
    <property type="entry name" value="Peptidase S8/S53 domain"/>
    <property type="match status" value="1"/>
</dbReference>
<evidence type="ECO:0000256" key="2">
    <source>
        <dbReference type="SAM" id="MobiDB-lite"/>
    </source>
</evidence>
<dbReference type="InterPro" id="IPR001343">
    <property type="entry name" value="Hemolysn_Ca-bd"/>
</dbReference>
<dbReference type="Gene3D" id="2.150.10.10">
    <property type="entry name" value="Serralysin-like metalloprotease, C-terminal"/>
    <property type="match status" value="3"/>
</dbReference>
<comment type="cofactor">
    <cofactor evidence="1">
        <name>Ca(2+)</name>
        <dbReference type="ChEBI" id="CHEBI:29108"/>
    </cofactor>
    <text evidence="1">Binds 1 Ca(2+) ion per subunit.</text>
</comment>
<keyword evidence="1" id="KW-0479">Metal-binding</keyword>
<dbReference type="SUPFAM" id="SSF52743">
    <property type="entry name" value="Subtilisin-like"/>
    <property type="match status" value="1"/>
</dbReference>
<dbReference type="EMBL" id="SACP01000025">
    <property type="protein sequence ID" value="RVU14981.1"/>
    <property type="molecule type" value="Genomic_DNA"/>
</dbReference>
<feature type="compositionally biased region" description="Gly residues" evidence="2">
    <location>
        <begin position="1109"/>
        <end position="1121"/>
    </location>
</feature>
<protein>
    <recommendedName>
        <fullName evidence="3">Peptidase S53 domain-containing protein</fullName>
    </recommendedName>
</protein>
<dbReference type="GO" id="GO:0008240">
    <property type="term" value="F:tripeptidyl-peptidase activity"/>
    <property type="evidence" value="ECO:0007669"/>
    <property type="project" value="TreeGrafter"/>
</dbReference>
<keyword evidence="1" id="KW-0720">Serine protease</keyword>
<proteinExistence type="predicted"/>
<dbReference type="GO" id="GO:0006508">
    <property type="term" value="P:proteolysis"/>
    <property type="evidence" value="ECO:0007669"/>
    <property type="project" value="UniProtKB-KW"/>
</dbReference>
<sequence length="1228" mass="125755">MAQVVLPNSTYLDYTSNGTTTATTVADAYDFVSGPVPATQTINVALMLPRANDPTALLESDWATRQKTLQALNQAGTLWSTYGADPTAFADAVAALRAMNIPVLGLSGTDGYVSSAESRTIWLQVTPAKFGELFGTPALTGTADVPGGSGQTEQIYYWNGALSVPEEIGATGIWFDLGPIWGQYPAFSDMSGGAQITPRVGHQSIGNALSPLSNSGDYRESNNFAADIADWFYNFPLGDRTVPTATIGLVEPGIGNALSAGDPNSFQELLDEFRQTAGLSTPGSYYVSNQGGQSYTRGNSLERSLDVGVVASASPQSTIGLYAGSGFDDHAQSNSFTAFQAAFWDLVNNPSVVSSSFSLFQQSKRGSPFANAVDELFVDAALRNISVAFAGNDWGSSWNFANGLANVATNSSSPYALIVGGTSLTTLGAAPGDPTVFQDPTRAASLYDRAIAGDAATLWRLIGGGLSILPSSVSAQHAGQVALLESVWNILQVSEDQGRYSILPALGSDIAAGDGGVDTNRPVPTYQTDFGLTPTSVNPGGGTGRGTPDVSANSGGNMFFITPRGDMSGLSWDEGTSAAAPLWASLLAQFNTIFADQGLPNLGFSNDLLYQAAAVAPAAFNDITYGNNTSSYLYDGPVTAGDDTITLTGYGYEAGPGYDLTTGLGTPNGLLLARALTAIAHAQMSSTAPAVLDPTFTASSAAQHLLVQPTVRSDRNFALSVAGAPTSYRAAATGSFAWDSAFAQRAMQADFDPALVRLFDGASQSTPHDLGVADGASLGVAFGGGSAATPQAAMTNPFGFVDYKDPAGDGGVRLARAVAVARTAGNADGQRAVVRLRQNTEEAVTASFYRVDDLDGTIDGLAPGQAGYDAAVTGRLYATGSGTTAISGPGDGYYKQLQLTGIDGGDLVAMRLTSGGHDFYGFSAANETVGGSGVTHLWNYGLDTWGWESTFGGGDRDYNDLVVQLDFTSASGSGWLVQDTATGGDGDDVMYGNDEANSMVGGLGDDTIPGAGGNDTLYGGLGDDLVLGQDGDDFVGTGAGNDFGSGGWGNDTVEGGAGNDLLFGDDDDDRVDGGWGDDLVYGGTGDDDLTGDAGTDQLYGQDGDDRQFGGDGGDNVSGGAGDDLLDGGAGQDLLFGNAGDDRLTGGAGWDIFGFGPGDGVDVVTDFTAGGPEADVIAFNNGAFADLAGVLAASRQEGADLVIAYGAGDVLTLQNVQAGTLSAANFTFA</sequence>
<evidence type="ECO:0000313" key="4">
    <source>
        <dbReference type="EMBL" id="RVU14981.1"/>
    </source>
</evidence>
<organism evidence="4 5">
    <name type="scientific">Methylobacterium oryzihabitans</name>
    <dbReference type="NCBI Taxonomy" id="2499852"/>
    <lineage>
        <taxon>Bacteria</taxon>
        <taxon>Pseudomonadati</taxon>
        <taxon>Pseudomonadota</taxon>
        <taxon>Alphaproteobacteria</taxon>
        <taxon>Hyphomicrobiales</taxon>
        <taxon>Methylobacteriaceae</taxon>
        <taxon>Methylobacterium</taxon>
    </lineage>
</organism>
<evidence type="ECO:0000259" key="3">
    <source>
        <dbReference type="PROSITE" id="PS51695"/>
    </source>
</evidence>
<dbReference type="InterPro" id="IPR036852">
    <property type="entry name" value="Peptidase_S8/S53_dom_sf"/>
</dbReference>
<keyword evidence="5" id="KW-1185">Reference proteome</keyword>
<dbReference type="Pfam" id="PF00353">
    <property type="entry name" value="HemolysinCabind"/>
    <property type="match status" value="5"/>
</dbReference>
<feature type="active site" description="Charge relay system" evidence="1">
    <location>
        <position position="306"/>
    </location>
</feature>
<feature type="region of interest" description="Disordered" evidence="2">
    <location>
        <begin position="1074"/>
        <end position="1122"/>
    </location>
</feature>